<dbReference type="EMBL" id="HBUE01243405">
    <property type="protein sequence ID" value="CAG6550567.1"/>
    <property type="molecule type" value="Transcribed_RNA"/>
</dbReference>
<dbReference type="EMBL" id="HBUE01350506">
    <property type="protein sequence ID" value="CAG6602861.1"/>
    <property type="molecule type" value="Transcribed_RNA"/>
</dbReference>
<dbReference type="EMBL" id="HBUE01065614">
    <property type="protein sequence ID" value="CAG6470580.1"/>
    <property type="molecule type" value="Transcribed_RNA"/>
</dbReference>
<protein>
    <submittedName>
        <fullName evidence="1">(northern house mosquito) hypothetical protein</fullName>
    </submittedName>
</protein>
<organism evidence="1">
    <name type="scientific">Culex pipiens</name>
    <name type="common">House mosquito</name>
    <dbReference type="NCBI Taxonomy" id="7175"/>
    <lineage>
        <taxon>Eukaryota</taxon>
        <taxon>Metazoa</taxon>
        <taxon>Ecdysozoa</taxon>
        <taxon>Arthropoda</taxon>
        <taxon>Hexapoda</taxon>
        <taxon>Insecta</taxon>
        <taxon>Pterygota</taxon>
        <taxon>Neoptera</taxon>
        <taxon>Endopterygota</taxon>
        <taxon>Diptera</taxon>
        <taxon>Nematocera</taxon>
        <taxon>Culicoidea</taxon>
        <taxon>Culicidae</taxon>
        <taxon>Culicinae</taxon>
        <taxon>Culicini</taxon>
        <taxon>Culex</taxon>
        <taxon>Culex</taxon>
    </lineage>
</organism>
<dbReference type="EMBL" id="HBUE01350495">
    <property type="protein sequence ID" value="CAG6602856.1"/>
    <property type="molecule type" value="Transcribed_RNA"/>
</dbReference>
<dbReference type="EMBL" id="HBUE01243394">
    <property type="protein sequence ID" value="CAG6550562.1"/>
    <property type="molecule type" value="Transcribed_RNA"/>
</dbReference>
<dbReference type="EMBL" id="HBUE01065615">
    <property type="protein sequence ID" value="CAG6470581.1"/>
    <property type="molecule type" value="Transcribed_RNA"/>
</dbReference>
<dbReference type="EMBL" id="HBUE01350501">
    <property type="protein sequence ID" value="CAG6602858.1"/>
    <property type="molecule type" value="Transcribed_RNA"/>
</dbReference>
<evidence type="ECO:0000313" key="1">
    <source>
        <dbReference type="EMBL" id="CAG6550562.1"/>
    </source>
</evidence>
<dbReference type="EMBL" id="HBUE01350502">
    <property type="protein sequence ID" value="CAG6602859.1"/>
    <property type="molecule type" value="Transcribed_RNA"/>
</dbReference>
<reference evidence="1" key="1">
    <citation type="submission" date="2021-05" db="EMBL/GenBank/DDBJ databases">
        <authorList>
            <person name="Alioto T."/>
            <person name="Alioto T."/>
            <person name="Gomez Garrido J."/>
        </authorList>
    </citation>
    <scope>NUCLEOTIDE SEQUENCE</scope>
</reference>
<accession>A0A8D8IE66</accession>
<proteinExistence type="predicted"/>
<sequence>MKIINENYNVIKVIKVISDIFSVILLFSFRLVSNPCCWKPLAYAVSEDSVIRTNEIRYFILSRFVNVTVKISMNIFRSGFLLSLSFVKYFFENVLSSGKRPS</sequence>
<dbReference type="EMBL" id="HBUE01243401">
    <property type="protein sequence ID" value="CAG6550565.1"/>
    <property type="molecule type" value="Transcribed_RNA"/>
</dbReference>
<dbReference type="EMBL" id="HBUE01350503">
    <property type="protein sequence ID" value="CAG6602860.1"/>
    <property type="molecule type" value="Transcribed_RNA"/>
</dbReference>
<name>A0A8D8IE66_CULPI</name>
<dbReference type="EMBL" id="HBUE01243402">
    <property type="protein sequence ID" value="CAG6550566.1"/>
    <property type="molecule type" value="Transcribed_RNA"/>
</dbReference>
<dbReference type="EMBL" id="HBUE01243395">
    <property type="protein sequence ID" value="CAG6550563.1"/>
    <property type="molecule type" value="Transcribed_RNA"/>
</dbReference>
<dbReference type="EMBL" id="HBUE01350496">
    <property type="protein sequence ID" value="CAG6602857.1"/>
    <property type="molecule type" value="Transcribed_RNA"/>
</dbReference>
<dbReference type="EMBL" id="HBUE01065604">
    <property type="protein sequence ID" value="CAG6470579.1"/>
    <property type="molecule type" value="Transcribed_RNA"/>
</dbReference>
<dbReference type="AlphaFoldDB" id="A0A8D8IE66"/>
<dbReference type="EMBL" id="HBUE01243406">
    <property type="protein sequence ID" value="CAG6550568.1"/>
    <property type="molecule type" value="Transcribed_RNA"/>
</dbReference>
<dbReference type="EMBL" id="HBUE01065616">
    <property type="protein sequence ID" value="CAG6470582.1"/>
    <property type="molecule type" value="Transcribed_RNA"/>
</dbReference>
<dbReference type="EMBL" id="HBUE01243400">
    <property type="protein sequence ID" value="CAG6550564.1"/>
    <property type="molecule type" value="Transcribed_RNA"/>
</dbReference>
<dbReference type="EMBL" id="HBUE01350507">
    <property type="protein sequence ID" value="CAG6602862.1"/>
    <property type="molecule type" value="Transcribed_RNA"/>
</dbReference>